<keyword evidence="6" id="KW-1185">Reference proteome</keyword>
<feature type="region of interest" description="Disordered" evidence="4">
    <location>
        <begin position="122"/>
        <end position="158"/>
    </location>
</feature>
<dbReference type="RefSeq" id="XP_025351258.1">
    <property type="nucleotide sequence ID" value="XM_025494640.1"/>
</dbReference>
<dbReference type="InterPro" id="IPR005654">
    <property type="entry name" value="ATPase_AFG1-like"/>
</dbReference>
<evidence type="ECO:0000313" key="5">
    <source>
        <dbReference type="EMBL" id="PWN24098.1"/>
    </source>
</evidence>
<reference evidence="5 6" key="1">
    <citation type="journal article" date="2018" name="Mol. Biol. Evol.">
        <title>Broad Genomic Sampling Reveals a Smut Pathogenic Ancestry of the Fungal Clade Ustilaginomycotina.</title>
        <authorList>
            <person name="Kijpornyongpan T."/>
            <person name="Mondo S.J."/>
            <person name="Barry K."/>
            <person name="Sandor L."/>
            <person name="Lee J."/>
            <person name="Lipzen A."/>
            <person name="Pangilinan J."/>
            <person name="LaButti K."/>
            <person name="Hainaut M."/>
            <person name="Henrissat B."/>
            <person name="Grigoriev I.V."/>
            <person name="Spatafora J.W."/>
            <person name="Aime M.C."/>
        </authorList>
    </citation>
    <scope>NUCLEOTIDE SEQUENCE [LARGE SCALE GENOMIC DNA]</scope>
    <source>
        <strain evidence="5 6">MCA 4718</strain>
    </source>
</reference>
<dbReference type="GO" id="GO:0005524">
    <property type="term" value="F:ATP binding"/>
    <property type="evidence" value="ECO:0007669"/>
    <property type="project" value="UniProtKB-KW"/>
</dbReference>
<evidence type="ECO:0000256" key="1">
    <source>
        <dbReference type="ARBA" id="ARBA00010322"/>
    </source>
</evidence>
<dbReference type="OrthoDB" id="548867at2759"/>
<accession>A0A316UGN5</accession>
<protein>
    <recommendedName>
        <fullName evidence="7">AFG1-like ATPase</fullName>
    </recommendedName>
</protein>
<dbReference type="STRING" id="1684307.A0A316UGN5"/>
<dbReference type="Pfam" id="PF03969">
    <property type="entry name" value="AFG1_ATPase"/>
    <property type="match status" value="1"/>
</dbReference>
<name>A0A316UGN5_9BASI</name>
<sequence length="550" mass="61038">MAAFTTGRISLSRHAPLDAIASRSSYPSGSLSRGFATAVTRHRIRALPSYHSQSGNQAPQRRLPFLASPSHTRKLSSAHSPSSAKGPTARYDELVSTKVLRDDDHQRSIIALLQSLHDELKDYEPPDARAPLGHKHEESRGLVSGDQSSVKRSEDETLEIPDKVPKGLYLFGDVGTGKSMLMDLFYEQLPDNITHKRRIHFHQFMIDAHKRMHTFKALTHRPSGIVVGASSAIMSGLSAAGSEASRASGDEVDPIPHVAMEFAQEATVLCFDEFQVTDIADAMILRRLLHHMIAHGVVLVTTSNRHPNDLYKNGIQRSSFIPCIELLKTRTIVKDLNSGTDYRKVPRSLSKVYYSSVEESSMREFEKLFGAFTSDPSDPEVDDRQLMVWGRKVKVPTSTSKVARFTFQELCGTPRSAADYIEICRTFPTIFIHDIPKMGLDQREVARRFITFIDAAYESKQKIFLSSEVPILQIFGAGDKGHKGAETSDAMREAMDALGMTIDQLGGNPIFSGDEELFAFARMISRLTEMGTTQYAELASAGHQEAPPEM</sequence>
<dbReference type="GO" id="GO:0016887">
    <property type="term" value="F:ATP hydrolysis activity"/>
    <property type="evidence" value="ECO:0007669"/>
    <property type="project" value="InterPro"/>
</dbReference>
<organism evidence="5 6">
    <name type="scientific">Pseudomicrostroma glucosiphilum</name>
    <dbReference type="NCBI Taxonomy" id="1684307"/>
    <lineage>
        <taxon>Eukaryota</taxon>
        <taxon>Fungi</taxon>
        <taxon>Dikarya</taxon>
        <taxon>Basidiomycota</taxon>
        <taxon>Ustilaginomycotina</taxon>
        <taxon>Exobasidiomycetes</taxon>
        <taxon>Microstromatales</taxon>
        <taxon>Microstromatales incertae sedis</taxon>
        <taxon>Pseudomicrostroma</taxon>
    </lineage>
</organism>
<dbReference type="Proteomes" id="UP000245942">
    <property type="component" value="Unassembled WGS sequence"/>
</dbReference>
<dbReference type="AlphaFoldDB" id="A0A316UGN5"/>
<dbReference type="PANTHER" id="PTHR12169:SF6">
    <property type="entry name" value="AFG1-LIKE ATPASE"/>
    <property type="match status" value="1"/>
</dbReference>
<evidence type="ECO:0000256" key="3">
    <source>
        <dbReference type="ARBA" id="ARBA00022840"/>
    </source>
</evidence>
<proteinExistence type="inferred from homology"/>
<evidence type="ECO:0000256" key="2">
    <source>
        <dbReference type="ARBA" id="ARBA00022741"/>
    </source>
</evidence>
<dbReference type="GO" id="GO:0005739">
    <property type="term" value="C:mitochondrion"/>
    <property type="evidence" value="ECO:0007669"/>
    <property type="project" value="TreeGrafter"/>
</dbReference>
<dbReference type="Gene3D" id="3.40.50.300">
    <property type="entry name" value="P-loop containing nucleotide triphosphate hydrolases"/>
    <property type="match status" value="1"/>
</dbReference>
<keyword evidence="2" id="KW-0547">Nucleotide-binding</keyword>
<dbReference type="SUPFAM" id="SSF52540">
    <property type="entry name" value="P-loop containing nucleoside triphosphate hydrolases"/>
    <property type="match status" value="1"/>
</dbReference>
<evidence type="ECO:0000256" key="4">
    <source>
        <dbReference type="SAM" id="MobiDB-lite"/>
    </source>
</evidence>
<dbReference type="EMBL" id="KZ819321">
    <property type="protein sequence ID" value="PWN24098.1"/>
    <property type="molecule type" value="Genomic_DNA"/>
</dbReference>
<feature type="compositionally biased region" description="Basic and acidic residues" evidence="4">
    <location>
        <begin position="149"/>
        <end position="158"/>
    </location>
</feature>
<keyword evidence="3" id="KW-0067">ATP-binding</keyword>
<evidence type="ECO:0008006" key="7">
    <source>
        <dbReference type="Google" id="ProtNLM"/>
    </source>
</evidence>
<dbReference type="PANTHER" id="PTHR12169">
    <property type="entry name" value="ATPASE N2B"/>
    <property type="match status" value="1"/>
</dbReference>
<comment type="similarity">
    <text evidence="1">Belongs to the AFG1 ATPase family.</text>
</comment>
<gene>
    <name evidence="5" type="ORF">BCV69DRAFT_302692</name>
</gene>
<evidence type="ECO:0000313" key="6">
    <source>
        <dbReference type="Proteomes" id="UP000245942"/>
    </source>
</evidence>
<feature type="region of interest" description="Disordered" evidence="4">
    <location>
        <begin position="70"/>
        <end position="90"/>
    </location>
</feature>
<dbReference type="GO" id="GO:0006515">
    <property type="term" value="P:protein quality control for misfolded or incompletely synthesized proteins"/>
    <property type="evidence" value="ECO:0007669"/>
    <property type="project" value="TreeGrafter"/>
</dbReference>
<dbReference type="GeneID" id="37016374"/>
<dbReference type="InterPro" id="IPR027417">
    <property type="entry name" value="P-loop_NTPase"/>
</dbReference>
<dbReference type="NCBIfam" id="NF040713">
    <property type="entry name" value="ZapE"/>
    <property type="match status" value="1"/>
</dbReference>